<feature type="region of interest" description="Disordered" evidence="2">
    <location>
        <begin position="459"/>
        <end position="502"/>
    </location>
</feature>
<feature type="compositionally biased region" description="Low complexity" evidence="2">
    <location>
        <begin position="459"/>
        <end position="476"/>
    </location>
</feature>
<accession>A0A2S9QMD6</accession>
<dbReference type="InterPro" id="IPR042204">
    <property type="entry name" value="2Fe-2S-bd_N"/>
</dbReference>
<keyword evidence="1" id="KW-0560">Oxidoreductase</keyword>
<dbReference type="SUPFAM" id="SSF54292">
    <property type="entry name" value="2Fe-2S ferredoxin-like"/>
    <property type="match status" value="1"/>
</dbReference>
<dbReference type="PRINTS" id="PR00411">
    <property type="entry name" value="PNDRDTASEI"/>
</dbReference>
<dbReference type="PRINTS" id="PR00368">
    <property type="entry name" value="FADPNR"/>
</dbReference>
<dbReference type="Pfam" id="PF12831">
    <property type="entry name" value="FAD_oxidored"/>
    <property type="match status" value="1"/>
</dbReference>
<gene>
    <name evidence="4" type="ORF">B4915_07575</name>
</gene>
<organism evidence="4 5">
    <name type="scientific">Leucobacter massiliensis</name>
    <dbReference type="NCBI Taxonomy" id="1686285"/>
    <lineage>
        <taxon>Bacteria</taxon>
        <taxon>Bacillati</taxon>
        <taxon>Actinomycetota</taxon>
        <taxon>Actinomycetes</taxon>
        <taxon>Micrococcales</taxon>
        <taxon>Microbacteriaceae</taxon>
        <taxon>Leucobacter</taxon>
    </lineage>
</organism>
<sequence>MDPRGLACGGHGSCGGDRVSTERELSFTFEGRRIPARSGQSIAGALHATGTRTLSRGIKYHRPRGYTCGFGACGDCPLRVDGMPSTVSCTTPVRGGERVRRETGLPSTRFDLLRTADLMRPFLRAGFQFTLFARQPRLSRLAGAVLAVLAGGGRAPDAAAAAAAKIARVERHEPEVLVIGGGASGLTAALAAADAGASVLLVDQELIGGRSRVRTEAVRVGSAASRPADVVRELLRRASAHARITMLRGTAIGLIDGLVPVIDADRPVRHEVRPFSIALATGSYETPLLIPGHDLPGVMLPDGALRLAEVEGVRPARRAVVIDGDPRAGDVAAALGAHGVRIVATVPAERVERITGWSRATGVRLRGAAGPGDAVLPRRIRAELVCAVGPRRAAEELSLHAVYGDSGSHDEIRSDAEAAPDAVSRAGGERIVVVGSARGEAAYSLDEASAAGVRLAALSRGARPARASRSAPASSRAEAEVPPAPSRPDAPAAASTGSRIRS</sequence>
<dbReference type="InterPro" id="IPR036188">
    <property type="entry name" value="FAD/NAD-bd_sf"/>
</dbReference>
<name>A0A2S9QMD6_9MICO</name>
<dbReference type="PANTHER" id="PTHR42949">
    <property type="entry name" value="ANAEROBIC GLYCEROL-3-PHOSPHATE DEHYDROGENASE SUBUNIT B"/>
    <property type="match status" value="1"/>
</dbReference>
<evidence type="ECO:0000313" key="5">
    <source>
        <dbReference type="Proteomes" id="UP000238650"/>
    </source>
</evidence>
<dbReference type="PROSITE" id="PS51085">
    <property type="entry name" value="2FE2S_FER_2"/>
    <property type="match status" value="1"/>
</dbReference>
<proteinExistence type="predicted"/>
<dbReference type="SUPFAM" id="SSF51905">
    <property type="entry name" value="FAD/NAD(P)-binding domain"/>
    <property type="match status" value="1"/>
</dbReference>
<dbReference type="OrthoDB" id="9801699at2"/>
<dbReference type="GO" id="GO:0051536">
    <property type="term" value="F:iron-sulfur cluster binding"/>
    <property type="evidence" value="ECO:0007669"/>
    <property type="project" value="InterPro"/>
</dbReference>
<dbReference type="GO" id="GO:0016491">
    <property type="term" value="F:oxidoreductase activity"/>
    <property type="evidence" value="ECO:0007669"/>
    <property type="project" value="UniProtKB-KW"/>
</dbReference>
<protein>
    <recommendedName>
        <fullName evidence="3">2Fe-2S ferredoxin-type domain-containing protein</fullName>
    </recommendedName>
</protein>
<evidence type="ECO:0000313" key="4">
    <source>
        <dbReference type="EMBL" id="PRI10752.1"/>
    </source>
</evidence>
<dbReference type="AlphaFoldDB" id="A0A2S9QMD6"/>
<feature type="domain" description="2Fe-2S ferredoxin-type" evidence="3">
    <location>
        <begin position="23"/>
        <end position="105"/>
    </location>
</feature>
<evidence type="ECO:0000256" key="2">
    <source>
        <dbReference type="SAM" id="MobiDB-lite"/>
    </source>
</evidence>
<dbReference type="PANTHER" id="PTHR42949:SF3">
    <property type="entry name" value="ANAEROBIC GLYCEROL-3-PHOSPHATE DEHYDROGENASE SUBUNIT B"/>
    <property type="match status" value="1"/>
</dbReference>
<evidence type="ECO:0000259" key="3">
    <source>
        <dbReference type="PROSITE" id="PS51085"/>
    </source>
</evidence>
<keyword evidence="5" id="KW-1185">Reference proteome</keyword>
<dbReference type="Proteomes" id="UP000238650">
    <property type="component" value="Unassembled WGS sequence"/>
</dbReference>
<dbReference type="InterPro" id="IPR036010">
    <property type="entry name" value="2Fe-2S_ferredoxin-like_sf"/>
</dbReference>
<comment type="caution">
    <text evidence="4">The sequence shown here is derived from an EMBL/GenBank/DDBJ whole genome shotgun (WGS) entry which is preliminary data.</text>
</comment>
<dbReference type="InterPro" id="IPR051691">
    <property type="entry name" value="Metab_Enz_Cyan_OpOx_G3PDH"/>
</dbReference>
<dbReference type="Pfam" id="PF13510">
    <property type="entry name" value="Fer2_4"/>
    <property type="match status" value="1"/>
</dbReference>
<evidence type="ECO:0000256" key="1">
    <source>
        <dbReference type="ARBA" id="ARBA00023002"/>
    </source>
</evidence>
<dbReference type="EMBL" id="MWZD01000017">
    <property type="protein sequence ID" value="PRI10752.1"/>
    <property type="molecule type" value="Genomic_DNA"/>
</dbReference>
<dbReference type="InterPro" id="IPR001041">
    <property type="entry name" value="2Fe-2S_ferredoxin-type"/>
</dbReference>
<reference evidence="4 5" key="1">
    <citation type="journal article" date="2017" name="New Microbes New Infect">
        <title>Genome sequence of 'Leucobacter massiliensis' sp. nov. isolated from human pharynx after travel to the 2014 Hajj.</title>
        <authorList>
            <person name="Leangapichart T."/>
            <person name="Gautret P."/>
            <person name="Nguyen T.T."/>
            <person name="Armstrong N."/>
            <person name="Rolain J.M."/>
        </authorList>
    </citation>
    <scope>NUCLEOTIDE SEQUENCE [LARGE SCALE GENOMIC DNA]</scope>
    <source>
        <strain evidence="4 5">122RC15</strain>
    </source>
</reference>
<dbReference type="Gene3D" id="3.50.50.60">
    <property type="entry name" value="FAD/NAD(P)-binding domain"/>
    <property type="match status" value="1"/>
</dbReference>
<dbReference type="Gene3D" id="3.10.20.440">
    <property type="entry name" value="2Fe-2S iron-sulphur cluster binding domain, sarcosine oxidase, alpha subunit, N-terminal domain"/>
    <property type="match status" value="1"/>
</dbReference>